<dbReference type="STRING" id="77166.U4UBT8"/>
<feature type="compositionally biased region" description="Basic residues" evidence="8">
    <location>
        <begin position="409"/>
        <end position="429"/>
    </location>
</feature>
<dbReference type="GO" id="GO:0005113">
    <property type="term" value="F:patched binding"/>
    <property type="evidence" value="ECO:0007669"/>
    <property type="project" value="TreeGrafter"/>
</dbReference>
<evidence type="ECO:0000256" key="9">
    <source>
        <dbReference type="SAM" id="Phobius"/>
    </source>
</evidence>
<gene>
    <name evidence="11" type="ORF">D910_04800</name>
</gene>
<dbReference type="Pfam" id="PF01534">
    <property type="entry name" value="Frizzled"/>
    <property type="match status" value="1"/>
</dbReference>
<feature type="domain" description="G-protein coupled receptors family 2 profile 2" evidence="10">
    <location>
        <begin position="1"/>
        <end position="217"/>
    </location>
</feature>
<evidence type="ECO:0000256" key="4">
    <source>
        <dbReference type="ARBA" id="ARBA00022692"/>
    </source>
</evidence>
<feature type="compositionally biased region" description="Polar residues" evidence="8">
    <location>
        <begin position="600"/>
        <end position="610"/>
    </location>
</feature>
<keyword evidence="6 9" id="KW-0472">Membrane</keyword>
<feature type="compositionally biased region" description="Basic residues" evidence="8">
    <location>
        <begin position="547"/>
        <end position="557"/>
    </location>
</feature>
<keyword evidence="5 9" id="KW-1133">Transmembrane helix</keyword>
<comment type="subcellular location">
    <subcellularLocation>
        <location evidence="1">Membrane</location>
        <topology evidence="1">Multi-pass membrane protein</topology>
    </subcellularLocation>
</comment>
<protein>
    <recommendedName>
        <fullName evidence="10">G-protein coupled receptors family 2 profile 2 domain-containing protein</fullName>
    </recommendedName>
</protein>
<evidence type="ECO:0000256" key="3">
    <source>
        <dbReference type="ARBA" id="ARBA00022473"/>
    </source>
</evidence>
<keyword evidence="3" id="KW-0217">Developmental protein</keyword>
<feature type="compositionally biased region" description="Basic and acidic residues" evidence="8">
    <location>
        <begin position="523"/>
        <end position="545"/>
    </location>
</feature>
<dbReference type="InterPro" id="IPR017981">
    <property type="entry name" value="GPCR_2-like_7TM"/>
</dbReference>
<evidence type="ECO:0000256" key="1">
    <source>
        <dbReference type="ARBA" id="ARBA00004141"/>
    </source>
</evidence>
<feature type="transmembrane region" description="Helical" evidence="9">
    <location>
        <begin position="34"/>
        <end position="59"/>
    </location>
</feature>
<evidence type="ECO:0000256" key="5">
    <source>
        <dbReference type="ARBA" id="ARBA00022989"/>
    </source>
</evidence>
<feature type="transmembrane region" description="Helical" evidence="9">
    <location>
        <begin position="121"/>
        <end position="147"/>
    </location>
</feature>
<dbReference type="SMART" id="SM01330">
    <property type="entry name" value="Frizzled"/>
    <property type="match status" value="1"/>
</dbReference>
<feature type="transmembrane region" description="Helical" evidence="9">
    <location>
        <begin position="79"/>
        <end position="101"/>
    </location>
</feature>
<keyword evidence="4 9" id="KW-0812">Transmembrane</keyword>
<feature type="compositionally biased region" description="Polar residues" evidence="8">
    <location>
        <begin position="571"/>
        <end position="591"/>
    </location>
</feature>
<evidence type="ECO:0000256" key="7">
    <source>
        <dbReference type="ARBA" id="ARBA00023170"/>
    </source>
</evidence>
<accession>U4UBT8</accession>
<dbReference type="PANTHER" id="PTHR11309">
    <property type="entry name" value="FRIZZLED"/>
    <property type="match status" value="1"/>
</dbReference>
<evidence type="ECO:0000256" key="2">
    <source>
        <dbReference type="ARBA" id="ARBA00008077"/>
    </source>
</evidence>
<feature type="non-terminal residue" evidence="11">
    <location>
        <position position="610"/>
    </location>
</feature>
<dbReference type="GO" id="GO:0007417">
    <property type="term" value="P:central nervous system development"/>
    <property type="evidence" value="ECO:0007669"/>
    <property type="project" value="TreeGrafter"/>
</dbReference>
<dbReference type="Proteomes" id="UP000030742">
    <property type="component" value="Unassembled WGS sequence"/>
</dbReference>
<feature type="transmembrane region" description="Helical" evidence="9">
    <location>
        <begin position="168"/>
        <end position="191"/>
    </location>
</feature>
<proteinExistence type="inferred from homology"/>
<dbReference type="InterPro" id="IPR015526">
    <property type="entry name" value="Frizzled/SFRP"/>
</dbReference>
<dbReference type="GO" id="GO:0007389">
    <property type="term" value="P:pattern specification process"/>
    <property type="evidence" value="ECO:0007669"/>
    <property type="project" value="TreeGrafter"/>
</dbReference>
<dbReference type="PRINTS" id="PR00489">
    <property type="entry name" value="FRIZZLED"/>
</dbReference>
<evidence type="ECO:0000313" key="12">
    <source>
        <dbReference type="Proteomes" id="UP000030742"/>
    </source>
</evidence>
<feature type="region of interest" description="Disordered" evidence="8">
    <location>
        <begin position="516"/>
        <end position="610"/>
    </location>
</feature>
<dbReference type="PROSITE" id="PS50261">
    <property type="entry name" value="G_PROTEIN_RECEP_F2_4"/>
    <property type="match status" value="1"/>
</dbReference>
<dbReference type="GO" id="GO:0005929">
    <property type="term" value="C:cilium"/>
    <property type="evidence" value="ECO:0007669"/>
    <property type="project" value="TreeGrafter"/>
</dbReference>
<dbReference type="GO" id="GO:0007224">
    <property type="term" value="P:smoothened signaling pathway"/>
    <property type="evidence" value="ECO:0007669"/>
    <property type="project" value="TreeGrafter"/>
</dbReference>
<evidence type="ECO:0000259" key="10">
    <source>
        <dbReference type="PROSITE" id="PS50261"/>
    </source>
</evidence>
<comment type="similarity">
    <text evidence="2">Belongs to the G-protein coupled receptor Fz/Smo family.</text>
</comment>
<reference evidence="11 12" key="1">
    <citation type="journal article" date="2013" name="Genome Biol.">
        <title>Draft genome of the mountain pine beetle, Dendroctonus ponderosae Hopkins, a major forest pest.</title>
        <authorList>
            <person name="Keeling C.I."/>
            <person name="Yuen M.M."/>
            <person name="Liao N.Y."/>
            <person name="Docking T.R."/>
            <person name="Chan S.K."/>
            <person name="Taylor G.A."/>
            <person name="Palmquist D.L."/>
            <person name="Jackman S.D."/>
            <person name="Nguyen A."/>
            <person name="Li M."/>
            <person name="Henderson H."/>
            <person name="Janes J.K."/>
            <person name="Zhao Y."/>
            <person name="Pandoh P."/>
            <person name="Moore R."/>
            <person name="Sperling F.A."/>
            <person name="Huber D.P."/>
            <person name="Birol I."/>
            <person name="Jones S.J."/>
            <person name="Bohlmann J."/>
        </authorList>
    </citation>
    <scope>NUCLEOTIDE SEQUENCE</scope>
</reference>
<dbReference type="GO" id="GO:0005886">
    <property type="term" value="C:plasma membrane"/>
    <property type="evidence" value="ECO:0007669"/>
    <property type="project" value="TreeGrafter"/>
</dbReference>
<dbReference type="GO" id="GO:0004888">
    <property type="term" value="F:transmembrane signaling receptor activity"/>
    <property type="evidence" value="ECO:0007669"/>
    <property type="project" value="InterPro"/>
</dbReference>
<name>U4UBT8_DENPD</name>
<dbReference type="EMBL" id="KB631948">
    <property type="protein sequence ID" value="ERL87405.1"/>
    <property type="molecule type" value="Genomic_DNA"/>
</dbReference>
<dbReference type="GO" id="GO:0030425">
    <property type="term" value="C:dendrite"/>
    <property type="evidence" value="ECO:0007669"/>
    <property type="project" value="TreeGrafter"/>
</dbReference>
<evidence type="ECO:0000256" key="6">
    <source>
        <dbReference type="ARBA" id="ARBA00023136"/>
    </source>
</evidence>
<organism evidence="11 12">
    <name type="scientific">Dendroctonus ponderosae</name>
    <name type="common">Mountain pine beetle</name>
    <dbReference type="NCBI Taxonomy" id="77166"/>
    <lineage>
        <taxon>Eukaryota</taxon>
        <taxon>Metazoa</taxon>
        <taxon>Ecdysozoa</taxon>
        <taxon>Arthropoda</taxon>
        <taxon>Hexapoda</taxon>
        <taxon>Insecta</taxon>
        <taxon>Pterygota</taxon>
        <taxon>Neoptera</taxon>
        <taxon>Endopterygota</taxon>
        <taxon>Coleoptera</taxon>
        <taxon>Polyphaga</taxon>
        <taxon>Cucujiformia</taxon>
        <taxon>Curculionidae</taxon>
        <taxon>Scolytinae</taxon>
        <taxon>Dendroctonus</taxon>
    </lineage>
</organism>
<dbReference type="PANTHER" id="PTHR11309:SF35">
    <property type="entry name" value="PROTEIN SMOOTHENED"/>
    <property type="match status" value="1"/>
</dbReference>
<dbReference type="GO" id="GO:0071679">
    <property type="term" value="P:commissural neuron axon guidance"/>
    <property type="evidence" value="ECO:0007669"/>
    <property type="project" value="TreeGrafter"/>
</dbReference>
<feature type="transmembrane region" description="Helical" evidence="9">
    <location>
        <begin position="235"/>
        <end position="257"/>
    </location>
</feature>
<evidence type="ECO:0000256" key="8">
    <source>
        <dbReference type="SAM" id="MobiDB-lite"/>
    </source>
</evidence>
<dbReference type="InterPro" id="IPR000539">
    <property type="entry name" value="Frizzled/Smoothened_7TM"/>
</dbReference>
<evidence type="ECO:0000313" key="11">
    <source>
        <dbReference type="EMBL" id="ERL87405.1"/>
    </source>
</evidence>
<dbReference type="Gene3D" id="1.20.1070.10">
    <property type="entry name" value="Rhodopsin 7-helix transmembrane proteins"/>
    <property type="match status" value="1"/>
</dbReference>
<feature type="region of interest" description="Disordered" evidence="8">
    <location>
        <begin position="409"/>
        <end position="442"/>
    </location>
</feature>
<sequence>MQFLAADTREDIVCKKDGTLRKSEPSATENLSCVIVFFIIYYFLIAGLVWFMIFAYAWYMSSLQALAKTQNKVNKRRAYFHLLAWSLPLILTITTMAIGEIDGDYITGICFVGFENMMARVGLFVAPLCATVLLSTYIIIRGVILLIKLKIESREVVSQHSAQKIQSNIMRMTVFTIFMLMFCIVTIGYHVHISMNRQLWHLSLENYIVCKLTSFSTDYPHCKQLERPSLAMLQLYLLAVFGQGIAMASWVWCDATLHAWGRYIRKKFHCEVETPMKIQKHKIISRVFAGRKKFNEGGRISIFSENHTDPVGLQFELNSGASNELSTTWAKNLPRLVNRRPAIPNDVGEDNSYSQSIESDYSLNYRQVSIQFKRAQALSGGSCRHVSIESRRNSGDSQVSVQIAELKATKRVKSRRTRRNDKNRYRRYSRNASGSSRAYGRRTATAELDASHIEQLLKSGKLLLPPATVPCSEDENLSVTISETAVNMRVANPNLDLNDHFTISQLSRGFHFDQVSSTDSEPEVEKAFNHVRDRRYSRSDRDSPSSRKSRKSRRSRRNPCDPLRNHRSDSESSSCPEIKQLVQSSMNSNGSAGLERNRGSRQSKTSTDVA</sequence>
<dbReference type="AlphaFoldDB" id="U4UBT8"/>
<keyword evidence="7" id="KW-0675">Receptor</keyword>
<dbReference type="OrthoDB" id="10064659at2759"/>